<accession>A0A7X6I3K6</accession>
<dbReference type="EMBL" id="JAAVMB010000012">
    <property type="protein sequence ID" value="NKC68571.1"/>
    <property type="molecule type" value="Genomic_DNA"/>
</dbReference>
<organism evidence="15 16">
    <name type="scientific">Vagococcus fluvialis</name>
    <dbReference type="NCBI Taxonomy" id="2738"/>
    <lineage>
        <taxon>Bacteria</taxon>
        <taxon>Bacillati</taxon>
        <taxon>Bacillota</taxon>
        <taxon>Bacilli</taxon>
        <taxon>Lactobacillales</taxon>
        <taxon>Enterococcaceae</taxon>
        <taxon>Vagococcus</taxon>
    </lineage>
</organism>
<comment type="similarity">
    <text evidence="12">Belongs to the phospholipase D family. Cardiolipin synthase subfamily.</text>
</comment>
<feature type="active site" evidence="12">
    <location>
        <position position="216"/>
    </location>
</feature>
<dbReference type="GO" id="GO:0032049">
    <property type="term" value="P:cardiolipin biosynthetic process"/>
    <property type="evidence" value="ECO:0007669"/>
    <property type="project" value="UniProtKB-UniRule"/>
</dbReference>
<dbReference type="InterPro" id="IPR001736">
    <property type="entry name" value="PLipase_D/transphosphatidylase"/>
</dbReference>
<keyword evidence="6" id="KW-0677">Repeat</keyword>
<comment type="caution">
    <text evidence="15">The sequence shown here is derived from an EMBL/GenBank/DDBJ whole genome shotgun (WGS) entry which is preliminary data.</text>
</comment>
<evidence type="ECO:0000256" key="11">
    <source>
        <dbReference type="ARBA" id="ARBA00023264"/>
    </source>
</evidence>
<evidence type="ECO:0000256" key="13">
    <source>
        <dbReference type="NCBIfam" id="TIGR04265"/>
    </source>
</evidence>
<evidence type="ECO:0000256" key="6">
    <source>
        <dbReference type="ARBA" id="ARBA00022737"/>
    </source>
</evidence>
<evidence type="ECO:0000256" key="7">
    <source>
        <dbReference type="ARBA" id="ARBA00022989"/>
    </source>
</evidence>
<evidence type="ECO:0000256" key="3">
    <source>
        <dbReference type="ARBA" id="ARBA00022516"/>
    </source>
</evidence>
<keyword evidence="11 12" id="KW-1208">Phospholipid metabolism</keyword>
<dbReference type="PANTHER" id="PTHR21248:SF22">
    <property type="entry name" value="PHOSPHOLIPASE D"/>
    <property type="match status" value="1"/>
</dbReference>
<sequence>MTFFIIILYLINLIFALFLVFVKEKDTSVTWAWLLVFLSVPILGFFIYLFFGYGLSDKQKFIVETQNVKTVDEIQKFISSKTTSFSFPSDIDYRNTDFLYSLNKVPLSHYNKVDLILDGQEKLSLLIEDLRKATDSIHLEYYAFVTDEAGLSILKVLEEKAKEGVSIKLLYDELGSKGTKKKYFKPLIDAGGIVSTFLTSQQMLLKFRMNYHNHRKIVVIDNQVSYIGGFNIADQYVKSTKQFGYWRDTHIRILGPASTLLQLRFIMDWNISVTESNKISYRDKQLYQEIPNKEYSTDIQIISSGPNNEKEQIKLTFIKLILSAKSKVWIQTPYLIPDDSIINALEIAKRSGIDVKIMLPDKPDHPFIYRATQFYESVLIKKDIEIYSYNGGFLHSKVLIIDDEISIVGSANQDIRSYKLNFETSAMIFDTTFNRDLKEAFIKDLTKSTRVTYETFKMMPYWIRIKQKISRLFSPIM</sequence>
<feature type="domain" description="PLD phosphodiesterase" evidence="14">
    <location>
        <begin position="390"/>
        <end position="417"/>
    </location>
</feature>
<dbReference type="InterPro" id="IPR027379">
    <property type="entry name" value="CLS_N"/>
</dbReference>
<dbReference type="PANTHER" id="PTHR21248">
    <property type="entry name" value="CARDIOLIPIN SYNTHASE"/>
    <property type="match status" value="1"/>
</dbReference>
<keyword evidence="7 12" id="KW-1133">Transmembrane helix</keyword>
<dbReference type="HAMAP" id="MF_01916">
    <property type="entry name" value="Cardiolipin_synth_Cls"/>
    <property type="match status" value="1"/>
</dbReference>
<evidence type="ECO:0000256" key="5">
    <source>
        <dbReference type="ARBA" id="ARBA00022692"/>
    </source>
</evidence>
<evidence type="ECO:0000256" key="10">
    <source>
        <dbReference type="ARBA" id="ARBA00023209"/>
    </source>
</evidence>
<dbReference type="Pfam" id="PF13091">
    <property type="entry name" value="PLDc_2"/>
    <property type="match status" value="2"/>
</dbReference>
<feature type="active site" evidence="12">
    <location>
        <position position="397"/>
    </location>
</feature>
<keyword evidence="2 12" id="KW-1003">Cell membrane</keyword>
<dbReference type="InterPro" id="IPR025202">
    <property type="entry name" value="PLD-like_dom"/>
</dbReference>
<evidence type="ECO:0000259" key="14">
    <source>
        <dbReference type="PROSITE" id="PS50035"/>
    </source>
</evidence>
<dbReference type="RefSeq" id="WP_167807755.1">
    <property type="nucleotide sequence ID" value="NZ_JAAVMB010000012.1"/>
</dbReference>
<keyword evidence="3 12" id="KW-0444">Lipid biosynthesis</keyword>
<dbReference type="SUPFAM" id="SSF56024">
    <property type="entry name" value="Phospholipase D/nuclease"/>
    <property type="match status" value="2"/>
</dbReference>
<dbReference type="CDD" id="cd09112">
    <property type="entry name" value="PLDc_CLS_2"/>
    <property type="match status" value="1"/>
</dbReference>
<keyword evidence="5 12" id="KW-0812">Transmembrane</keyword>
<dbReference type="GO" id="GO:0008808">
    <property type="term" value="F:cardiolipin synthase activity"/>
    <property type="evidence" value="ECO:0007669"/>
    <property type="project" value="UniProtKB-UniRule"/>
</dbReference>
<evidence type="ECO:0000256" key="12">
    <source>
        <dbReference type="HAMAP-Rule" id="MF_01916"/>
    </source>
</evidence>
<feature type="domain" description="PLD phosphodiesterase" evidence="14">
    <location>
        <begin position="209"/>
        <end position="236"/>
    </location>
</feature>
<feature type="transmembrane region" description="Helical" evidence="12">
    <location>
        <begin position="6"/>
        <end position="22"/>
    </location>
</feature>
<keyword evidence="10 12" id="KW-0594">Phospholipid biosynthesis</keyword>
<feature type="transmembrane region" description="Helical" evidence="12">
    <location>
        <begin position="29"/>
        <end position="51"/>
    </location>
</feature>
<dbReference type="Gene3D" id="3.30.870.10">
    <property type="entry name" value="Endonuclease Chain A"/>
    <property type="match status" value="2"/>
</dbReference>
<comment type="catalytic activity">
    <reaction evidence="12">
        <text>2 a 1,2-diacyl-sn-glycero-3-phospho-(1'-sn-glycerol) = a cardiolipin + glycerol</text>
        <dbReference type="Rhea" id="RHEA:31451"/>
        <dbReference type="ChEBI" id="CHEBI:17754"/>
        <dbReference type="ChEBI" id="CHEBI:62237"/>
        <dbReference type="ChEBI" id="CHEBI:64716"/>
    </reaction>
</comment>
<keyword evidence="9 12" id="KW-0472">Membrane</keyword>
<comment type="function">
    <text evidence="12">Catalyzes the reversible phosphatidyl group transfer from one phosphatidylglycerol molecule to another to form cardiolipin (CL) (diphosphatidylglycerol) and glycerol.</text>
</comment>
<evidence type="ECO:0000256" key="8">
    <source>
        <dbReference type="ARBA" id="ARBA00023098"/>
    </source>
</evidence>
<evidence type="ECO:0000256" key="2">
    <source>
        <dbReference type="ARBA" id="ARBA00022475"/>
    </source>
</evidence>
<feature type="active site" evidence="12">
    <location>
        <position position="395"/>
    </location>
</feature>
<feature type="active site" evidence="12">
    <location>
        <position position="214"/>
    </location>
</feature>
<evidence type="ECO:0000313" key="16">
    <source>
        <dbReference type="Proteomes" id="UP000521358"/>
    </source>
</evidence>
<reference evidence="15 16" key="1">
    <citation type="submission" date="2020-03" db="EMBL/GenBank/DDBJ databases">
        <title>Bacterial samples isolated from urine from healthy bovine heifers (Gyr breed).</title>
        <authorList>
            <person name="Giannattasio-Ferraz S."/>
            <person name="Maskeri L."/>
            <person name="Penido A."/>
            <person name="Barbosa-Stancioli E.F."/>
            <person name="Putonti C."/>
        </authorList>
    </citation>
    <scope>NUCLEOTIDE SEQUENCE [LARGE SCALE GENOMIC DNA]</scope>
    <source>
        <strain evidence="15 16">UFMG-H7</strain>
    </source>
</reference>
<keyword evidence="4 12" id="KW-0808">Transferase</keyword>
<dbReference type="InterPro" id="IPR030874">
    <property type="entry name" value="Cardiolipin_synth_Firmi"/>
</dbReference>
<comment type="subcellular location">
    <subcellularLocation>
        <location evidence="1 12">Cell membrane</location>
        <topology evidence="1 12">Multi-pass membrane protein</topology>
    </subcellularLocation>
</comment>
<dbReference type="AlphaFoldDB" id="A0A7X6I3K6"/>
<evidence type="ECO:0000313" key="15">
    <source>
        <dbReference type="EMBL" id="NKC68571.1"/>
    </source>
</evidence>
<evidence type="ECO:0000256" key="4">
    <source>
        <dbReference type="ARBA" id="ARBA00022679"/>
    </source>
</evidence>
<dbReference type="Pfam" id="PF13396">
    <property type="entry name" value="PLDc_N"/>
    <property type="match status" value="1"/>
</dbReference>
<gene>
    <name evidence="15" type="primary">cls</name>
    <name evidence="15" type="ORF">HED35_10775</name>
</gene>
<feature type="active site" evidence="12">
    <location>
        <position position="402"/>
    </location>
</feature>
<evidence type="ECO:0000256" key="9">
    <source>
        <dbReference type="ARBA" id="ARBA00023136"/>
    </source>
</evidence>
<dbReference type="EC" id="2.7.8.-" evidence="12 13"/>
<dbReference type="InterPro" id="IPR022924">
    <property type="entry name" value="Cardiolipin_synthase"/>
</dbReference>
<proteinExistence type="inferred from homology"/>
<dbReference type="NCBIfam" id="TIGR04265">
    <property type="entry name" value="bac_cardiolipin"/>
    <property type="match status" value="1"/>
</dbReference>
<dbReference type="PROSITE" id="PS50035">
    <property type="entry name" value="PLD"/>
    <property type="match status" value="2"/>
</dbReference>
<dbReference type="SMART" id="SM00155">
    <property type="entry name" value="PLDc"/>
    <property type="match status" value="2"/>
</dbReference>
<dbReference type="CDD" id="cd09110">
    <property type="entry name" value="PLDc_CLS_1"/>
    <property type="match status" value="1"/>
</dbReference>
<evidence type="ECO:0000256" key="1">
    <source>
        <dbReference type="ARBA" id="ARBA00004651"/>
    </source>
</evidence>
<dbReference type="GO" id="GO:0005886">
    <property type="term" value="C:plasma membrane"/>
    <property type="evidence" value="ECO:0007669"/>
    <property type="project" value="UniProtKB-SubCell"/>
</dbReference>
<dbReference type="Proteomes" id="UP000521358">
    <property type="component" value="Unassembled WGS sequence"/>
</dbReference>
<name>A0A7X6I3K6_9ENTE</name>
<feature type="active site" evidence="12">
    <location>
        <position position="221"/>
    </location>
</feature>
<protein>
    <recommendedName>
        <fullName evidence="12 13">Cardiolipin synthase</fullName>
        <shortName evidence="12">CL synthase</shortName>
        <ecNumber evidence="12 13">2.7.8.-</ecNumber>
    </recommendedName>
</protein>
<keyword evidence="8 12" id="KW-0443">Lipid metabolism</keyword>